<evidence type="ECO:0000256" key="1">
    <source>
        <dbReference type="ARBA" id="ARBA00009211"/>
    </source>
</evidence>
<dbReference type="AlphaFoldDB" id="A0A9N9MQF8"/>
<dbReference type="Pfam" id="PF01798">
    <property type="entry name" value="Nop"/>
    <property type="match status" value="1"/>
</dbReference>
<comment type="similarity">
    <text evidence="1">Belongs to the NOP5/NOP56 family.</text>
</comment>
<dbReference type="InterPro" id="IPR045056">
    <property type="entry name" value="Nop56/Nop58"/>
</dbReference>
<keyword evidence="4" id="KW-1185">Reference proteome</keyword>
<dbReference type="PANTHER" id="PTHR10894">
    <property type="entry name" value="NUCLEOLAR PROTEIN 5 NUCLEOLAR PROTEIN NOP5 NOP58"/>
    <property type="match status" value="1"/>
</dbReference>
<dbReference type="SUPFAM" id="SSF89124">
    <property type="entry name" value="Nop domain"/>
    <property type="match status" value="1"/>
</dbReference>
<dbReference type="InterPro" id="IPR012976">
    <property type="entry name" value="NOSIC"/>
</dbReference>
<proteinExistence type="inferred from homology"/>
<dbReference type="SMART" id="SM00931">
    <property type="entry name" value="NOSIC"/>
    <property type="match status" value="1"/>
</dbReference>
<gene>
    <name evidence="3" type="ORF">CEUTPL_LOCUS8374</name>
</gene>
<dbReference type="GO" id="GO:0030515">
    <property type="term" value="F:snoRNA binding"/>
    <property type="evidence" value="ECO:0007669"/>
    <property type="project" value="InterPro"/>
</dbReference>
<reference evidence="3" key="1">
    <citation type="submission" date="2022-01" db="EMBL/GenBank/DDBJ databases">
        <authorList>
            <person name="King R."/>
        </authorList>
    </citation>
    <scope>NUCLEOTIDE SEQUENCE</scope>
</reference>
<dbReference type="EMBL" id="OU892280">
    <property type="protein sequence ID" value="CAG9767818.1"/>
    <property type="molecule type" value="Genomic_DNA"/>
</dbReference>
<dbReference type="Proteomes" id="UP001152799">
    <property type="component" value="Chromosome 4"/>
</dbReference>
<feature type="domain" description="NOSIC" evidence="2">
    <location>
        <begin position="27"/>
        <end position="77"/>
    </location>
</feature>
<name>A0A9N9MQF8_9CUCU</name>
<dbReference type="GO" id="GO:0032040">
    <property type="term" value="C:small-subunit processome"/>
    <property type="evidence" value="ECO:0007669"/>
    <property type="project" value="InterPro"/>
</dbReference>
<sequence length="113" mass="12896">MTIIVLDLAHSLSRYKLTFSLDKVDTMIVQAVSLLGDLDKELDNYTMRCREWYGWLSPELGKIVAGLMRRLLKLLEQKKYADGSVLSDLLPEDIVEDKWEKAAETSMGTEISE</sequence>
<protein>
    <recommendedName>
        <fullName evidence="2">NOSIC domain-containing protein</fullName>
    </recommendedName>
</protein>
<evidence type="ECO:0000313" key="3">
    <source>
        <dbReference type="EMBL" id="CAG9767818.1"/>
    </source>
</evidence>
<dbReference type="InterPro" id="IPR036070">
    <property type="entry name" value="Nop_dom_sf"/>
</dbReference>
<dbReference type="Gene3D" id="1.10.287.4070">
    <property type="match status" value="1"/>
</dbReference>
<organism evidence="3 4">
    <name type="scientific">Ceutorhynchus assimilis</name>
    <name type="common">cabbage seed weevil</name>
    <dbReference type="NCBI Taxonomy" id="467358"/>
    <lineage>
        <taxon>Eukaryota</taxon>
        <taxon>Metazoa</taxon>
        <taxon>Ecdysozoa</taxon>
        <taxon>Arthropoda</taxon>
        <taxon>Hexapoda</taxon>
        <taxon>Insecta</taxon>
        <taxon>Pterygota</taxon>
        <taxon>Neoptera</taxon>
        <taxon>Endopterygota</taxon>
        <taxon>Coleoptera</taxon>
        <taxon>Polyphaga</taxon>
        <taxon>Cucujiformia</taxon>
        <taxon>Curculionidae</taxon>
        <taxon>Ceutorhynchinae</taxon>
        <taxon>Ceutorhynchus</taxon>
    </lineage>
</organism>
<dbReference type="InterPro" id="IPR002687">
    <property type="entry name" value="Nop_dom"/>
</dbReference>
<evidence type="ECO:0000313" key="4">
    <source>
        <dbReference type="Proteomes" id="UP001152799"/>
    </source>
</evidence>
<evidence type="ECO:0000259" key="2">
    <source>
        <dbReference type="SMART" id="SM00931"/>
    </source>
</evidence>
<dbReference type="GO" id="GO:0031428">
    <property type="term" value="C:box C/D methylation guide snoRNP complex"/>
    <property type="evidence" value="ECO:0007669"/>
    <property type="project" value="InterPro"/>
</dbReference>
<dbReference type="PANTHER" id="PTHR10894:SF1">
    <property type="entry name" value="NUCLEOLAR PROTEIN 58"/>
    <property type="match status" value="1"/>
</dbReference>
<accession>A0A9N9MQF8</accession>
<dbReference type="OrthoDB" id="6780543at2759"/>